<protein>
    <submittedName>
        <fullName evidence="2">ThiJ/PfpI domain-containing protein</fullName>
    </submittedName>
</protein>
<dbReference type="Pfam" id="PF01965">
    <property type="entry name" value="DJ-1_PfpI"/>
    <property type="match status" value="1"/>
</dbReference>
<sequence>MLTDNNMLSKKIFILASLFLILFSTGCTSKIFSKKEAVNNDKKVLVVVTPINFYDEEYRIIINELEQNDIEFKIASIQKGNARSLNGETVNIDLMVSEAKAENFSAVIFLGGKELELISDDDTLKLLAFQFNQKNKIVAAINNAPIILAKSGIIKGKQVTATALLKGKIISIGSANFLTQAVAADGKIITADSSAASEAFIKKIITMHND</sequence>
<evidence type="ECO:0000313" key="3">
    <source>
        <dbReference type="Proteomes" id="UP000034137"/>
    </source>
</evidence>
<gene>
    <name evidence="2" type="ORF">UT64_C0049G0010</name>
</gene>
<proteinExistence type="predicted"/>
<dbReference type="AlphaFoldDB" id="A0A0G0Q381"/>
<dbReference type="EMBL" id="LBXO01000049">
    <property type="protein sequence ID" value="KKR31836.1"/>
    <property type="molecule type" value="Genomic_DNA"/>
</dbReference>
<name>A0A0G0Q381_9BACT</name>
<dbReference type="InterPro" id="IPR029062">
    <property type="entry name" value="Class_I_gatase-like"/>
</dbReference>
<evidence type="ECO:0000259" key="1">
    <source>
        <dbReference type="Pfam" id="PF01965"/>
    </source>
</evidence>
<comment type="caution">
    <text evidence="2">The sequence shown here is derived from an EMBL/GenBank/DDBJ whole genome shotgun (WGS) entry which is preliminary data.</text>
</comment>
<dbReference type="GO" id="GO:0005737">
    <property type="term" value="C:cytoplasm"/>
    <property type="evidence" value="ECO:0007669"/>
    <property type="project" value="TreeGrafter"/>
</dbReference>
<accession>A0A0G0Q381</accession>
<reference evidence="2 3" key="1">
    <citation type="journal article" date="2015" name="Nature">
        <title>rRNA introns, odd ribosomes, and small enigmatic genomes across a large radiation of phyla.</title>
        <authorList>
            <person name="Brown C.T."/>
            <person name="Hug L.A."/>
            <person name="Thomas B.C."/>
            <person name="Sharon I."/>
            <person name="Castelle C.J."/>
            <person name="Singh A."/>
            <person name="Wilkins M.J."/>
            <person name="Williams K.H."/>
            <person name="Banfield J.F."/>
        </authorList>
    </citation>
    <scope>NUCLEOTIDE SEQUENCE [LARGE SCALE GENOMIC DNA]</scope>
</reference>
<feature type="domain" description="DJ-1/PfpI" evidence="1">
    <location>
        <begin position="42"/>
        <end position="206"/>
    </location>
</feature>
<evidence type="ECO:0000313" key="2">
    <source>
        <dbReference type="EMBL" id="KKR31836.1"/>
    </source>
</evidence>
<dbReference type="Proteomes" id="UP000034137">
    <property type="component" value="Unassembled WGS sequence"/>
</dbReference>
<dbReference type="PANTHER" id="PTHR48094:SF12">
    <property type="entry name" value="PARKINSON DISEASE PROTEIN 7 HOMOLOG"/>
    <property type="match status" value="1"/>
</dbReference>
<dbReference type="InterPro" id="IPR002818">
    <property type="entry name" value="DJ-1/PfpI"/>
</dbReference>
<organism evidence="2 3">
    <name type="scientific">Candidatus Falkowbacteria bacterium GW2011_GWF2_39_8</name>
    <dbReference type="NCBI Taxonomy" id="1618642"/>
    <lineage>
        <taxon>Bacteria</taxon>
        <taxon>Candidatus Falkowiibacteriota</taxon>
    </lineage>
</organism>
<dbReference type="SUPFAM" id="SSF52317">
    <property type="entry name" value="Class I glutamine amidotransferase-like"/>
    <property type="match status" value="1"/>
</dbReference>
<dbReference type="InterPro" id="IPR050325">
    <property type="entry name" value="Prot/Nucl_acid_deglycase"/>
</dbReference>
<dbReference type="PANTHER" id="PTHR48094">
    <property type="entry name" value="PROTEIN/NUCLEIC ACID DEGLYCASE DJ-1-RELATED"/>
    <property type="match status" value="1"/>
</dbReference>
<dbReference type="Gene3D" id="3.40.50.880">
    <property type="match status" value="1"/>
</dbReference>